<feature type="domain" description="Ribosomal RNA adenine methylase transferase N-terminal" evidence="7">
    <location>
        <begin position="2"/>
        <end position="160"/>
    </location>
</feature>
<reference evidence="8" key="1">
    <citation type="submission" date="2018-05" db="EMBL/GenBank/DDBJ databases">
        <authorList>
            <person name="Lanie J.A."/>
            <person name="Ng W.-L."/>
            <person name="Kazmierczak K.M."/>
            <person name="Andrzejewski T.M."/>
            <person name="Davidsen T.M."/>
            <person name="Wayne K.J."/>
            <person name="Tettelin H."/>
            <person name="Glass J.I."/>
            <person name="Rusch D."/>
            <person name="Podicherti R."/>
            <person name="Tsui H.-C.T."/>
            <person name="Winkler M.E."/>
        </authorList>
    </citation>
    <scope>NUCLEOTIDE SEQUENCE</scope>
</reference>
<dbReference type="PANTHER" id="PTHR11727">
    <property type="entry name" value="DIMETHYLADENOSINE TRANSFERASE"/>
    <property type="match status" value="1"/>
</dbReference>
<evidence type="ECO:0000256" key="5">
    <source>
        <dbReference type="ARBA" id="ARBA00022691"/>
    </source>
</evidence>
<dbReference type="Pfam" id="PF00398">
    <property type="entry name" value="RrnaAD"/>
    <property type="match status" value="1"/>
</dbReference>
<dbReference type="PANTHER" id="PTHR11727:SF7">
    <property type="entry name" value="DIMETHYLADENOSINE TRANSFERASE-RELATED"/>
    <property type="match status" value="1"/>
</dbReference>
<dbReference type="SMART" id="SM00650">
    <property type="entry name" value="rADc"/>
    <property type="match status" value="1"/>
</dbReference>
<evidence type="ECO:0000256" key="6">
    <source>
        <dbReference type="ARBA" id="ARBA00022884"/>
    </source>
</evidence>
<dbReference type="InterPro" id="IPR029063">
    <property type="entry name" value="SAM-dependent_MTases_sf"/>
</dbReference>
<dbReference type="NCBIfam" id="TIGR00755">
    <property type="entry name" value="ksgA"/>
    <property type="match status" value="1"/>
</dbReference>
<keyword evidence="5" id="KW-0949">S-adenosyl-L-methionine</keyword>
<gene>
    <name evidence="8" type="ORF">METZ01_LOCUS159370</name>
</gene>
<evidence type="ECO:0000256" key="3">
    <source>
        <dbReference type="ARBA" id="ARBA00022603"/>
    </source>
</evidence>
<dbReference type="InterPro" id="IPR020596">
    <property type="entry name" value="rRNA_Ade_Mease_Trfase_CS"/>
</dbReference>
<dbReference type="PROSITE" id="PS01131">
    <property type="entry name" value="RRNA_A_DIMETH"/>
    <property type="match status" value="1"/>
</dbReference>
<evidence type="ECO:0000256" key="4">
    <source>
        <dbReference type="ARBA" id="ARBA00022679"/>
    </source>
</evidence>
<proteinExistence type="predicted"/>
<dbReference type="Gene3D" id="3.40.50.150">
    <property type="entry name" value="Vaccinia Virus protein VP39"/>
    <property type="match status" value="1"/>
</dbReference>
<name>A0A382AY79_9ZZZZ</name>
<keyword evidence="2" id="KW-0698">rRNA processing</keyword>
<keyword evidence="1" id="KW-0963">Cytoplasm</keyword>
<dbReference type="PROSITE" id="PS51689">
    <property type="entry name" value="SAM_RNA_A_N6_MT"/>
    <property type="match status" value="1"/>
</dbReference>
<evidence type="ECO:0000313" key="8">
    <source>
        <dbReference type="EMBL" id="SVB06516.1"/>
    </source>
</evidence>
<dbReference type="GO" id="GO:0000179">
    <property type="term" value="F:rRNA (adenine-N6,N6-)-dimethyltransferase activity"/>
    <property type="evidence" value="ECO:0007669"/>
    <property type="project" value="InterPro"/>
</dbReference>
<dbReference type="Gene3D" id="1.10.8.100">
    <property type="entry name" value="Ribosomal RNA adenine dimethylase-like, domain 2"/>
    <property type="match status" value="1"/>
</dbReference>
<dbReference type="InterPro" id="IPR001737">
    <property type="entry name" value="KsgA/Erm"/>
</dbReference>
<dbReference type="CDD" id="cd02440">
    <property type="entry name" value="AdoMet_MTases"/>
    <property type="match status" value="1"/>
</dbReference>
<sequence>MNQNDTVVEIGCGRGALTALIIEKVLTFYGIELDENLFMNLREKYQSENVEIINKDARSINISEFIENNNSYKFVGNLPYNQANKIILNFLQNDFQPEIMIVMVQLEVAQRIAGIPKFRGYLSAIIDTYCESKILFKVNSKAFYPEPKVESAVIQLIPRKTPLINKQDINDFFNFIANSFVSRRKTILNSLSMGNKISKEIILKVLQDVGIESQLRPQNLNTEDWIKIFYPTRKLIKINER</sequence>
<dbReference type="InterPro" id="IPR023165">
    <property type="entry name" value="rRNA_Ade_diMease-like_C"/>
</dbReference>
<keyword evidence="4" id="KW-0808">Transferase</keyword>
<protein>
    <recommendedName>
        <fullName evidence="7">Ribosomal RNA adenine methylase transferase N-terminal domain-containing protein</fullName>
    </recommendedName>
</protein>
<dbReference type="InterPro" id="IPR020598">
    <property type="entry name" value="rRNA_Ade_methylase_Trfase_N"/>
</dbReference>
<dbReference type="InterPro" id="IPR011530">
    <property type="entry name" value="rRNA_adenine_dimethylase"/>
</dbReference>
<dbReference type="GO" id="GO:0003723">
    <property type="term" value="F:RNA binding"/>
    <property type="evidence" value="ECO:0007669"/>
    <property type="project" value="UniProtKB-KW"/>
</dbReference>
<dbReference type="GO" id="GO:0005829">
    <property type="term" value="C:cytosol"/>
    <property type="evidence" value="ECO:0007669"/>
    <property type="project" value="TreeGrafter"/>
</dbReference>
<keyword evidence="3" id="KW-0489">Methyltransferase</keyword>
<evidence type="ECO:0000259" key="7">
    <source>
        <dbReference type="SMART" id="SM00650"/>
    </source>
</evidence>
<dbReference type="AlphaFoldDB" id="A0A382AY79"/>
<keyword evidence="6" id="KW-0694">RNA-binding</keyword>
<evidence type="ECO:0000256" key="2">
    <source>
        <dbReference type="ARBA" id="ARBA00022552"/>
    </source>
</evidence>
<dbReference type="SUPFAM" id="SSF53335">
    <property type="entry name" value="S-adenosyl-L-methionine-dependent methyltransferases"/>
    <property type="match status" value="1"/>
</dbReference>
<evidence type="ECO:0000256" key="1">
    <source>
        <dbReference type="ARBA" id="ARBA00022490"/>
    </source>
</evidence>
<accession>A0A382AY79</accession>
<organism evidence="8">
    <name type="scientific">marine metagenome</name>
    <dbReference type="NCBI Taxonomy" id="408172"/>
    <lineage>
        <taxon>unclassified sequences</taxon>
        <taxon>metagenomes</taxon>
        <taxon>ecological metagenomes</taxon>
    </lineage>
</organism>
<dbReference type="EMBL" id="UINC01027377">
    <property type="protein sequence ID" value="SVB06516.1"/>
    <property type="molecule type" value="Genomic_DNA"/>
</dbReference>